<dbReference type="OrthoDB" id="9829887at2759"/>
<keyword evidence="3" id="KW-1185">Reference proteome</keyword>
<dbReference type="GO" id="GO:0005576">
    <property type="term" value="C:extracellular region"/>
    <property type="evidence" value="ECO:0007669"/>
    <property type="project" value="InterPro"/>
</dbReference>
<feature type="chain" id="PRO_5040119875" evidence="1">
    <location>
        <begin position="28"/>
        <end position="169"/>
    </location>
</feature>
<dbReference type="InterPro" id="IPR001181">
    <property type="entry name" value="IL-7"/>
</dbReference>
<evidence type="ECO:0000313" key="3">
    <source>
        <dbReference type="Proteomes" id="UP001142489"/>
    </source>
</evidence>
<keyword evidence="1" id="KW-0732">Signal</keyword>
<evidence type="ECO:0000313" key="2">
    <source>
        <dbReference type="EMBL" id="KAJ7338943.1"/>
    </source>
</evidence>
<sequence>MFHAFLRNIFRIHLLFLVLMPDSPSLCMKTVQEEFENALFPRINYLNNWIQDIPSCNATKGNMTGQIIAGYSCCCKSNKERALRCMAKYLKKMSATSCISTMDQLKEGMEEVSYFTLQLQKKYSNTTASTAQKRMSCRCTDCCCKILDPICCTKKVIFDLTSCWRQFIL</sequence>
<protein>
    <submittedName>
        <fullName evidence="2">Uncharacterized protein</fullName>
    </submittedName>
</protein>
<dbReference type="GO" id="GO:0006955">
    <property type="term" value="P:immune response"/>
    <property type="evidence" value="ECO:0007669"/>
    <property type="project" value="InterPro"/>
</dbReference>
<accession>A0A9Q0Y2Z2</accession>
<feature type="signal peptide" evidence="1">
    <location>
        <begin position="1"/>
        <end position="27"/>
    </location>
</feature>
<proteinExistence type="predicted"/>
<organism evidence="2 3">
    <name type="scientific">Phrynocephalus forsythii</name>
    <dbReference type="NCBI Taxonomy" id="171643"/>
    <lineage>
        <taxon>Eukaryota</taxon>
        <taxon>Metazoa</taxon>
        <taxon>Chordata</taxon>
        <taxon>Craniata</taxon>
        <taxon>Vertebrata</taxon>
        <taxon>Euteleostomi</taxon>
        <taxon>Lepidosauria</taxon>
        <taxon>Squamata</taxon>
        <taxon>Bifurcata</taxon>
        <taxon>Unidentata</taxon>
        <taxon>Episquamata</taxon>
        <taxon>Toxicofera</taxon>
        <taxon>Iguania</taxon>
        <taxon>Acrodonta</taxon>
        <taxon>Agamidae</taxon>
        <taxon>Agaminae</taxon>
        <taxon>Phrynocephalus</taxon>
    </lineage>
</organism>
<reference evidence="2" key="1">
    <citation type="journal article" date="2023" name="DNA Res.">
        <title>Chromosome-level genome assembly of Phrynocephalus forsythii using third-generation DNA sequencing and Hi-C analysis.</title>
        <authorList>
            <person name="Qi Y."/>
            <person name="Zhao W."/>
            <person name="Zhao Y."/>
            <person name="Niu C."/>
            <person name="Cao S."/>
            <person name="Zhang Y."/>
        </authorList>
    </citation>
    <scope>NUCLEOTIDE SEQUENCE</scope>
    <source>
        <tissue evidence="2">Muscle</tissue>
    </source>
</reference>
<dbReference type="PRINTS" id="PR00435">
    <property type="entry name" value="INTERLEUKIN7"/>
</dbReference>
<dbReference type="Proteomes" id="UP001142489">
    <property type="component" value="Unassembled WGS sequence"/>
</dbReference>
<gene>
    <name evidence="2" type="ORF">JRQ81_012845</name>
</gene>
<evidence type="ECO:0000256" key="1">
    <source>
        <dbReference type="SAM" id="SignalP"/>
    </source>
</evidence>
<dbReference type="GO" id="GO:0005139">
    <property type="term" value="F:interleukin-7 receptor binding"/>
    <property type="evidence" value="ECO:0007669"/>
    <property type="project" value="InterPro"/>
</dbReference>
<comment type="caution">
    <text evidence="2">The sequence shown here is derived from an EMBL/GenBank/DDBJ whole genome shotgun (WGS) entry which is preliminary data.</text>
</comment>
<name>A0A9Q0Y2Z2_9SAUR</name>
<dbReference type="AlphaFoldDB" id="A0A9Q0Y2Z2"/>
<dbReference type="GO" id="GO:0008083">
    <property type="term" value="F:growth factor activity"/>
    <property type="evidence" value="ECO:0007669"/>
    <property type="project" value="InterPro"/>
</dbReference>
<dbReference type="EMBL" id="JAPFRF010000003">
    <property type="protein sequence ID" value="KAJ7338943.1"/>
    <property type="molecule type" value="Genomic_DNA"/>
</dbReference>